<dbReference type="AlphaFoldDB" id="A0A317CFW0"/>
<proteinExistence type="predicted"/>
<keyword evidence="1" id="KW-0175">Coiled coil</keyword>
<sequence>MLKAIKPSRFIVVIVIASFCAACDSKVDVSNNSVEKSTQESPLASGAADSTPPPETISVEQLEQQLSPFRARILALENELEVAQQATTDTTNKKEDKLFEQSLMEQKLSNLLDENQELTDQLTAQEETIQQLQDELSAMNIQHQEELAKQTITQ</sequence>
<feature type="coiled-coil region" evidence="1">
    <location>
        <begin position="59"/>
        <end position="149"/>
    </location>
</feature>
<evidence type="ECO:0000256" key="3">
    <source>
        <dbReference type="SAM" id="SignalP"/>
    </source>
</evidence>
<feature type="region of interest" description="Disordered" evidence="2">
    <location>
        <begin position="34"/>
        <end position="58"/>
    </location>
</feature>
<reference evidence="4 5" key="1">
    <citation type="submission" date="2018-05" db="EMBL/GenBank/DDBJ databases">
        <title>Leucothrix arctica sp. nov., isolated from Arctic seawater.</title>
        <authorList>
            <person name="Choi A."/>
            <person name="Baek K."/>
        </authorList>
    </citation>
    <scope>NUCLEOTIDE SEQUENCE [LARGE SCALE GENOMIC DNA]</scope>
    <source>
        <strain evidence="4 5">IMCC9719</strain>
    </source>
</reference>
<evidence type="ECO:0000313" key="5">
    <source>
        <dbReference type="Proteomes" id="UP000245506"/>
    </source>
</evidence>
<gene>
    <name evidence="4" type="ORF">DKT75_06990</name>
</gene>
<dbReference type="RefSeq" id="WP_109822705.1">
    <property type="nucleotide sequence ID" value="NZ_QGKL01000021.1"/>
</dbReference>
<evidence type="ECO:0008006" key="6">
    <source>
        <dbReference type="Google" id="ProtNLM"/>
    </source>
</evidence>
<dbReference type="EMBL" id="QGKL01000021">
    <property type="protein sequence ID" value="PWQ97277.1"/>
    <property type="molecule type" value="Genomic_DNA"/>
</dbReference>
<accession>A0A317CFW0</accession>
<evidence type="ECO:0000313" key="4">
    <source>
        <dbReference type="EMBL" id="PWQ97277.1"/>
    </source>
</evidence>
<comment type="caution">
    <text evidence="4">The sequence shown here is derived from an EMBL/GenBank/DDBJ whole genome shotgun (WGS) entry which is preliminary data.</text>
</comment>
<feature type="chain" id="PRO_5016423779" description="YbgF trimerisation domain-containing protein" evidence="3">
    <location>
        <begin position="23"/>
        <end position="154"/>
    </location>
</feature>
<keyword evidence="3" id="KW-0732">Signal</keyword>
<protein>
    <recommendedName>
        <fullName evidence="6">YbgF trimerisation domain-containing protein</fullName>
    </recommendedName>
</protein>
<feature type="signal peptide" evidence="3">
    <location>
        <begin position="1"/>
        <end position="22"/>
    </location>
</feature>
<evidence type="ECO:0000256" key="1">
    <source>
        <dbReference type="SAM" id="Coils"/>
    </source>
</evidence>
<name>A0A317CFW0_9GAMM</name>
<organism evidence="4 5">
    <name type="scientific">Leucothrix arctica</name>
    <dbReference type="NCBI Taxonomy" id="1481894"/>
    <lineage>
        <taxon>Bacteria</taxon>
        <taxon>Pseudomonadati</taxon>
        <taxon>Pseudomonadota</taxon>
        <taxon>Gammaproteobacteria</taxon>
        <taxon>Thiotrichales</taxon>
        <taxon>Thiotrichaceae</taxon>
        <taxon>Leucothrix</taxon>
    </lineage>
</organism>
<keyword evidence="5" id="KW-1185">Reference proteome</keyword>
<evidence type="ECO:0000256" key="2">
    <source>
        <dbReference type="SAM" id="MobiDB-lite"/>
    </source>
</evidence>
<dbReference type="Proteomes" id="UP000245506">
    <property type="component" value="Unassembled WGS sequence"/>
</dbReference>